<dbReference type="EMBL" id="OB796025">
    <property type="protein sequence ID" value="CAD7432967.1"/>
    <property type="molecule type" value="Genomic_DNA"/>
</dbReference>
<dbReference type="AlphaFoldDB" id="A0A7R9HRX3"/>
<protein>
    <submittedName>
        <fullName evidence="3">Uncharacterized protein</fullName>
    </submittedName>
</protein>
<name>A0A7R9HRX3_9NEOP</name>
<keyword evidence="2" id="KW-1133">Transmembrane helix</keyword>
<accession>A0A7R9HRX3</accession>
<feature type="transmembrane region" description="Helical" evidence="2">
    <location>
        <begin position="139"/>
        <end position="158"/>
    </location>
</feature>
<feature type="region of interest" description="Disordered" evidence="1">
    <location>
        <begin position="12"/>
        <end position="50"/>
    </location>
</feature>
<evidence type="ECO:0000256" key="2">
    <source>
        <dbReference type="SAM" id="Phobius"/>
    </source>
</evidence>
<organism evidence="3">
    <name type="scientific">Timema monikensis</name>
    <dbReference type="NCBI Taxonomy" id="170555"/>
    <lineage>
        <taxon>Eukaryota</taxon>
        <taxon>Metazoa</taxon>
        <taxon>Ecdysozoa</taxon>
        <taxon>Arthropoda</taxon>
        <taxon>Hexapoda</taxon>
        <taxon>Insecta</taxon>
        <taxon>Pterygota</taxon>
        <taxon>Neoptera</taxon>
        <taxon>Polyneoptera</taxon>
        <taxon>Phasmatodea</taxon>
        <taxon>Timematodea</taxon>
        <taxon>Timematoidea</taxon>
        <taxon>Timematidae</taxon>
        <taxon>Timema</taxon>
    </lineage>
</organism>
<gene>
    <name evidence="3" type="ORF">TMSB3V08_LOCUS9658</name>
</gene>
<feature type="compositionally biased region" description="Polar residues" evidence="1">
    <location>
        <begin position="12"/>
        <end position="23"/>
    </location>
</feature>
<sequence length="317" mass="35172">MNSNIRARALTSALQRSTQQTECSFRPTGCSGLDPRRPETKNEFPQGHASGSSGITTVYNILLVARTPFSCHARFRLIVSRYDNLSQHSSEEGTPDNSLKRPNHAVLGVGSTDASSRRMFSNYISILSSFSSLFDFRTILPWTPLLALILAVLRLWLLKRRTSLNNFRISPVIVVTKLGRSNSPGAEEATVTRSDTILETICSTPLLMISSNVPSIELPDESTPISPATCSGVLERVATLYTHVKTYASELGMKKLNLQEVYPHLSEARVKTHFGKNILSTLDRDSNPNLPAICNIVQHERYPLTMQPPKQCFQVIT</sequence>
<evidence type="ECO:0000313" key="3">
    <source>
        <dbReference type="EMBL" id="CAD7432967.1"/>
    </source>
</evidence>
<keyword evidence="2" id="KW-0472">Membrane</keyword>
<evidence type="ECO:0000256" key="1">
    <source>
        <dbReference type="SAM" id="MobiDB-lite"/>
    </source>
</evidence>
<keyword evidence="2" id="KW-0812">Transmembrane</keyword>
<proteinExistence type="predicted"/>
<reference evidence="3" key="1">
    <citation type="submission" date="2020-11" db="EMBL/GenBank/DDBJ databases">
        <authorList>
            <person name="Tran Van P."/>
        </authorList>
    </citation>
    <scope>NUCLEOTIDE SEQUENCE</scope>
</reference>